<sequence length="65" mass="7359">MKEQDRTAVCNRTERKEENVRVRNVKTGEIGFTFGCTEEGGTIQVRLQNGQLDSWVAADCEEVPE</sequence>
<gene>
    <name evidence="1" type="ORF">SE37_14145</name>
</gene>
<keyword evidence="2" id="KW-1185">Reference proteome</keyword>
<accession>A0A0C1QS01</accession>
<dbReference type="EMBL" id="JXBL01000001">
    <property type="protein sequence ID" value="KIE43687.1"/>
    <property type="molecule type" value="Genomic_DNA"/>
</dbReference>
<evidence type="ECO:0000313" key="1">
    <source>
        <dbReference type="EMBL" id="KIE43687.1"/>
    </source>
</evidence>
<dbReference type="RefSeq" id="WP_039647390.1">
    <property type="nucleotide sequence ID" value="NZ_JXBL01000001.1"/>
</dbReference>
<comment type="caution">
    <text evidence="1">The sequence shown here is derived from an EMBL/GenBank/DDBJ whole genome shotgun (WGS) entry which is preliminary data.</text>
</comment>
<organism evidence="1 2">
    <name type="scientific">Geobacter soli</name>
    <dbReference type="NCBI Taxonomy" id="1510391"/>
    <lineage>
        <taxon>Bacteria</taxon>
        <taxon>Pseudomonadati</taxon>
        <taxon>Thermodesulfobacteriota</taxon>
        <taxon>Desulfuromonadia</taxon>
        <taxon>Geobacterales</taxon>
        <taxon>Geobacteraceae</taxon>
        <taxon>Geobacter</taxon>
    </lineage>
</organism>
<proteinExistence type="predicted"/>
<name>A0A0C1QS01_9BACT</name>
<dbReference type="Proteomes" id="UP000031433">
    <property type="component" value="Unassembled WGS sequence"/>
</dbReference>
<reference evidence="1 2" key="1">
    <citation type="submission" date="2015-01" db="EMBL/GenBank/DDBJ databases">
        <title>Genome sequence of the anaerobic bacterium Geobacter soli GSS01, a dissimilatory Fe(III) reducer from soil.</title>
        <authorList>
            <person name="Yang G."/>
            <person name="Zhou S."/>
        </authorList>
    </citation>
    <scope>NUCLEOTIDE SEQUENCE [LARGE SCALE GENOMIC DNA]</scope>
    <source>
        <strain evidence="1 2">GSS01</strain>
    </source>
</reference>
<dbReference type="AlphaFoldDB" id="A0A0C1QS01"/>
<protein>
    <submittedName>
        <fullName evidence="1">Uncharacterized protein</fullName>
    </submittedName>
</protein>
<evidence type="ECO:0000313" key="2">
    <source>
        <dbReference type="Proteomes" id="UP000031433"/>
    </source>
</evidence>